<evidence type="ECO:0000313" key="1">
    <source>
        <dbReference type="EMBL" id="SMH44053.1"/>
    </source>
</evidence>
<proteinExistence type="predicted"/>
<dbReference type="STRING" id="1891671.SAMN06295885_2293"/>
<protein>
    <submittedName>
        <fullName evidence="1">Uncharacterized protein</fullName>
    </submittedName>
</protein>
<dbReference type="AlphaFoldDB" id="A0A1X7P2M7"/>
<reference evidence="2" key="1">
    <citation type="submission" date="2017-04" db="EMBL/GenBank/DDBJ databases">
        <authorList>
            <person name="Varghese N."/>
            <person name="Submissions S."/>
        </authorList>
    </citation>
    <scope>NUCLEOTIDE SEQUENCE [LARGE SCALE GENOMIC DNA]</scope>
    <source>
        <strain evidence="2">VKM Ac-2121</strain>
    </source>
</reference>
<gene>
    <name evidence="1" type="ORF">SAMN06295885_2293</name>
</gene>
<dbReference type="EMBL" id="FXBM01000002">
    <property type="protein sequence ID" value="SMH44053.1"/>
    <property type="molecule type" value="Genomic_DNA"/>
</dbReference>
<organism evidence="1 2">
    <name type="scientific">Rathayibacter oskolensis</name>
    <dbReference type="NCBI Taxonomy" id="1891671"/>
    <lineage>
        <taxon>Bacteria</taxon>
        <taxon>Bacillati</taxon>
        <taxon>Actinomycetota</taxon>
        <taxon>Actinomycetes</taxon>
        <taxon>Micrococcales</taxon>
        <taxon>Microbacteriaceae</taxon>
        <taxon>Rathayibacter</taxon>
    </lineage>
</organism>
<name>A0A1X7P2M7_9MICO</name>
<sequence length="103" mass="10842">MTSPVVRGDRILVGPLGTGLEDAVWAFVERSEHHPDPSGLPWNSGPEHPWRVGYSVAVTSSDGGISDRFGTVWVNASAEDARGVVSGVVRAVSSQPLRPPSAP</sequence>
<accession>A0A1X7P2M7</accession>
<keyword evidence="2" id="KW-1185">Reference proteome</keyword>
<dbReference type="Proteomes" id="UP000193711">
    <property type="component" value="Unassembled WGS sequence"/>
</dbReference>
<evidence type="ECO:0000313" key="2">
    <source>
        <dbReference type="Proteomes" id="UP000193711"/>
    </source>
</evidence>